<feature type="domain" description="Toprim" evidence="1">
    <location>
        <begin position="210"/>
        <end position="299"/>
    </location>
</feature>
<proteinExistence type="predicted"/>
<dbReference type="RefSeq" id="WP_185958897.1">
    <property type="nucleotide sequence ID" value="NZ_FXTO01000001.1"/>
</dbReference>
<dbReference type="InterPro" id="IPR034154">
    <property type="entry name" value="TOPRIM_DnaG/twinkle"/>
</dbReference>
<dbReference type="EMBL" id="FXTO01000001">
    <property type="protein sequence ID" value="SMO34829.1"/>
    <property type="molecule type" value="Genomic_DNA"/>
</dbReference>
<dbReference type="AlphaFoldDB" id="A0A521AJ10"/>
<reference evidence="3 4" key="1">
    <citation type="submission" date="2017-05" db="EMBL/GenBank/DDBJ databases">
        <authorList>
            <person name="Varghese N."/>
            <person name="Submissions S."/>
        </authorList>
    </citation>
    <scope>NUCLEOTIDE SEQUENCE [LARGE SCALE GENOMIC DNA]</scope>
    <source>
        <strain evidence="3 4">DSM 29506</strain>
    </source>
</reference>
<dbReference type="InterPro" id="IPR006171">
    <property type="entry name" value="TOPRIM_dom"/>
</dbReference>
<evidence type="ECO:0000313" key="3">
    <source>
        <dbReference type="EMBL" id="SMO34829.1"/>
    </source>
</evidence>
<evidence type="ECO:0000313" key="4">
    <source>
        <dbReference type="Proteomes" id="UP000316030"/>
    </source>
</evidence>
<dbReference type="Proteomes" id="UP000316030">
    <property type="component" value="Unassembled WGS sequence"/>
</dbReference>
<dbReference type="CDD" id="cd01029">
    <property type="entry name" value="TOPRIM_primases"/>
    <property type="match status" value="1"/>
</dbReference>
<dbReference type="Pfam" id="PF13362">
    <property type="entry name" value="Toprim_3"/>
    <property type="match status" value="1"/>
</dbReference>
<dbReference type="InterPro" id="IPR055570">
    <property type="entry name" value="DUF7146"/>
</dbReference>
<dbReference type="Gene3D" id="3.40.1360.10">
    <property type="match status" value="1"/>
</dbReference>
<feature type="domain" description="DUF7146" evidence="2">
    <location>
        <begin position="98"/>
        <end position="203"/>
    </location>
</feature>
<keyword evidence="4" id="KW-1185">Reference proteome</keyword>
<dbReference type="Pfam" id="PF23639">
    <property type="entry name" value="DUF7146"/>
    <property type="match status" value="1"/>
</dbReference>
<organism evidence="3 4">
    <name type="scientific">Thalassovita litoralis</name>
    <dbReference type="NCBI Taxonomy" id="1010611"/>
    <lineage>
        <taxon>Bacteria</taxon>
        <taxon>Pseudomonadati</taxon>
        <taxon>Pseudomonadota</taxon>
        <taxon>Alphaproteobacteria</taxon>
        <taxon>Rhodobacterales</taxon>
        <taxon>Roseobacteraceae</taxon>
        <taxon>Thalassovita</taxon>
    </lineage>
</organism>
<evidence type="ECO:0000259" key="1">
    <source>
        <dbReference type="Pfam" id="PF13362"/>
    </source>
</evidence>
<evidence type="ECO:0000259" key="2">
    <source>
        <dbReference type="Pfam" id="PF23639"/>
    </source>
</evidence>
<gene>
    <name evidence="3" type="ORF">SAMN06265173_101193</name>
</gene>
<accession>A0A521AJ10</accession>
<name>A0A521AJ10_9RHOB</name>
<protein>
    <submittedName>
        <fullName evidence="3">Uncharacterized domain associated with phage/plasmid primase</fullName>
    </submittedName>
</protein>
<sequence length="303" mass="32285">MSEAKDIVQALGGEWRGNYGLTPCPICQAEGRRDQRGLSVKDSGGRTLLTCHKAGCPASDIFTELRARNIVQGHGVHLQRTPAEIEHDRETRRQKRAKTQRYCDDLFSRAVPITGTPAETYLEGRGIKVQGRKLRNTLRFHPNLKHSGTGEYHPAMVARLRGPHGQAMGLHRTYLRPDGSGKANLQGGAKMMLGACGGGAVRFGPDRPVIALAEGIETALSIGVASRLTVWATLSTSGLKGLILPPPPVAEVIVIAADNDPAGLAAAEDAAARFEAEGRAVSVIAPQSEGADFNDVLRGAAHE</sequence>